<keyword evidence="2" id="KW-1185">Reference proteome</keyword>
<dbReference type="Proteomes" id="UP000784294">
    <property type="component" value="Unassembled WGS sequence"/>
</dbReference>
<feature type="non-terminal residue" evidence="1">
    <location>
        <position position="1"/>
    </location>
</feature>
<accession>A0A3S5AH01</accession>
<comment type="caution">
    <text evidence="1">The sequence shown here is derived from an EMBL/GenBank/DDBJ whole genome shotgun (WGS) entry which is preliminary data.</text>
</comment>
<evidence type="ECO:0000313" key="2">
    <source>
        <dbReference type="Proteomes" id="UP000784294"/>
    </source>
</evidence>
<name>A0A3S5AH01_9PLAT</name>
<dbReference type="AlphaFoldDB" id="A0A3S5AH01"/>
<evidence type="ECO:0000313" key="1">
    <source>
        <dbReference type="EMBL" id="VEL20041.1"/>
    </source>
</evidence>
<organism evidence="1 2">
    <name type="scientific">Protopolystoma xenopodis</name>
    <dbReference type="NCBI Taxonomy" id="117903"/>
    <lineage>
        <taxon>Eukaryota</taxon>
        <taxon>Metazoa</taxon>
        <taxon>Spiralia</taxon>
        <taxon>Lophotrochozoa</taxon>
        <taxon>Platyhelminthes</taxon>
        <taxon>Monogenea</taxon>
        <taxon>Polyopisthocotylea</taxon>
        <taxon>Polystomatidea</taxon>
        <taxon>Polystomatidae</taxon>
        <taxon>Protopolystoma</taxon>
    </lineage>
</organism>
<gene>
    <name evidence="1" type="ORF">PXEA_LOCUS13481</name>
</gene>
<dbReference type="EMBL" id="CAAALY010044445">
    <property type="protein sequence ID" value="VEL20041.1"/>
    <property type="molecule type" value="Genomic_DNA"/>
</dbReference>
<reference evidence="1" key="1">
    <citation type="submission" date="2018-11" db="EMBL/GenBank/DDBJ databases">
        <authorList>
            <consortium name="Pathogen Informatics"/>
        </authorList>
    </citation>
    <scope>NUCLEOTIDE SEQUENCE</scope>
</reference>
<protein>
    <submittedName>
        <fullName evidence="1">Uncharacterized protein</fullName>
    </submittedName>
</protein>
<proteinExistence type="predicted"/>
<sequence>GPLNPALPLYRVKICPAVFRVARLNKCADQPVVGATAITEAPSSGVRLANQEAASPASWPGVFSGDDKNAYYPEGGSEEDILEWHGPLVEGIDFLLIGHARSRVGLL</sequence>